<keyword evidence="3 7" id="KW-0560">Oxidoreductase</keyword>
<evidence type="ECO:0000259" key="9">
    <source>
        <dbReference type="Pfam" id="PF07992"/>
    </source>
</evidence>
<organism evidence="10 11">
    <name type="scientific">Cryptobacterium curtum (strain ATCC 700683 / DSM 15641 / CCUG 43107 / 12-3)</name>
    <dbReference type="NCBI Taxonomy" id="469378"/>
    <lineage>
        <taxon>Bacteria</taxon>
        <taxon>Bacillati</taxon>
        <taxon>Actinomycetota</taxon>
        <taxon>Coriobacteriia</taxon>
        <taxon>Eggerthellales</taxon>
        <taxon>Eggerthellaceae</taxon>
        <taxon>Cryptobacterium</taxon>
    </lineage>
</organism>
<dbReference type="SUPFAM" id="SSF51905">
    <property type="entry name" value="FAD/NAD(P)-binding domain"/>
    <property type="match status" value="1"/>
</dbReference>
<evidence type="ECO:0000256" key="8">
    <source>
        <dbReference type="RuleBase" id="RU003881"/>
    </source>
</evidence>
<keyword evidence="11" id="KW-1185">Reference proteome</keyword>
<dbReference type="Proteomes" id="UP000000954">
    <property type="component" value="Chromosome"/>
</dbReference>
<dbReference type="GO" id="GO:0005737">
    <property type="term" value="C:cytoplasm"/>
    <property type="evidence" value="ECO:0007669"/>
    <property type="project" value="InterPro"/>
</dbReference>
<dbReference type="KEGG" id="ccu:Ccur_08910"/>
<evidence type="ECO:0000256" key="7">
    <source>
        <dbReference type="RuleBase" id="RU003880"/>
    </source>
</evidence>
<keyword evidence="8" id="KW-0521">NADP</keyword>
<dbReference type="InterPro" id="IPR023753">
    <property type="entry name" value="FAD/NAD-binding_dom"/>
</dbReference>
<evidence type="ECO:0000256" key="3">
    <source>
        <dbReference type="ARBA" id="ARBA00023002"/>
    </source>
</evidence>
<dbReference type="AlphaFoldDB" id="C7MNV2"/>
<dbReference type="STRING" id="469378.Ccur_08910"/>
<evidence type="ECO:0000256" key="6">
    <source>
        <dbReference type="ARBA" id="ARBA00048132"/>
    </source>
</evidence>
<dbReference type="RefSeq" id="WP_012803279.1">
    <property type="nucleotide sequence ID" value="NC_013170.1"/>
</dbReference>
<keyword evidence="1 7" id="KW-0285">Flavoprotein</keyword>
<dbReference type="InterPro" id="IPR005982">
    <property type="entry name" value="Thioredox_Rdtase"/>
</dbReference>
<dbReference type="OrthoDB" id="109585at2"/>
<proteinExistence type="inferred from homology"/>
<comment type="catalytic activity">
    <reaction evidence="6 7">
        <text>[thioredoxin]-dithiol + NADP(+) = [thioredoxin]-disulfide + NADPH + H(+)</text>
        <dbReference type="Rhea" id="RHEA:20345"/>
        <dbReference type="Rhea" id="RHEA-COMP:10698"/>
        <dbReference type="Rhea" id="RHEA-COMP:10700"/>
        <dbReference type="ChEBI" id="CHEBI:15378"/>
        <dbReference type="ChEBI" id="CHEBI:29950"/>
        <dbReference type="ChEBI" id="CHEBI:50058"/>
        <dbReference type="ChEBI" id="CHEBI:57783"/>
        <dbReference type="ChEBI" id="CHEBI:58349"/>
        <dbReference type="EC" id="1.8.1.9"/>
    </reaction>
</comment>
<keyword evidence="5 7" id="KW-0676">Redox-active center</keyword>
<gene>
    <name evidence="10" type="ordered locus">Ccur_08910</name>
</gene>
<dbReference type="PRINTS" id="PR00368">
    <property type="entry name" value="FADPNR"/>
</dbReference>
<dbReference type="PROSITE" id="PS00573">
    <property type="entry name" value="PYRIDINE_REDOX_2"/>
    <property type="match status" value="1"/>
</dbReference>
<dbReference type="InterPro" id="IPR050097">
    <property type="entry name" value="Ferredoxin-NADP_redctase_2"/>
</dbReference>
<sequence length="305" mass="31604">METFDIAVIGAGPAGMTAALYSARAGLSVVMFEEMMPGGQLAQTDKIENYPGFPGGIGGFELSMAMKEQDDGFGVVYRNEAVSAVDFTGDVKTLTTANGQVSAKAVIIATGARSRKLGIAGEAELAGHGVSYCATCDGNFFRGQDVVVVGGGNTAAADAVYLSRICNTVHLVHRRGEMRATAADRHRVAQADNVVFHGNKVVDELQQQDGAVVGVVIRDVNTGETQTIPTRAVFVAIGKLPNTEAFVGQVPLTDAGYIRTEENGATEVAGVYAAGDVREKLLRQVATAISDGAIAAEAAAESCSA</sequence>
<dbReference type="GO" id="GO:0019430">
    <property type="term" value="P:removal of superoxide radicals"/>
    <property type="evidence" value="ECO:0007669"/>
    <property type="project" value="UniProtKB-UniRule"/>
</dbReference>
<dbReference type="Gene3D" id="3.50.50.60">
    <property type="entry name" value="FAD/NAD(P)-binding domain"/>
    <property type="match status" value="2"/>
</dbReference>
<reference evidence="10 11" key="1">
    <citation type="journal article" date="2009" name="Stand. Genomic Sci.">
        <title>Complete genome sequence of Cryptobacterium curtum type strain (12-3).</title>
        <authorList>
            <person name="Mavrommatis K."/>
            <person name="Pukall R."/>
            <person name="Rohde C."/>
            <person name="Chen F."/>
            <person name="Sims D."/>
            <person name="Brettin T."/>
            <person name="Kuske C."/>
            <person name="Detter J.C."/>
            <person name="Han C."/>
            <person name="Lapidus A."/>
            <person name="Copeland A."/>
            <person name="Glavina Del Rio T."/>
            <person name="Nolan M."/>
            <person name="Lucas S."/>
            <person name="Tice H."/>
            <person name="Cheng J.F."/>
            <person name="Bruce D."/>
            <person name="Goodwin L."/>
            <person name="Pitluck S."/>
            <person name="Ovchinnikova G."/>
            <person name="Pati A."/>
            <person name="Ivanova N."/>
            <person name="Chen A."/>
            <person name="Palaniappan K."/>
            <person name="Chain P."/>
            <person name="D'haeseleer P."/>
            <person name="Goker M."/>
            <person name="Bristow J."/>
            <person name="Eisen J.A."/>
            <person name="Markowitz V."/>
            <person name="Hugenholtz P."/>
            <person name="Rohde M."/>
            <person name="Klenk H.P."/>
            <person name="Kyrpides N.C."/>
        </authorList>
    </citation>
    <scope>NUCLEOTIDE SEQUENCE [LARGE SCALE GENOMIC DNA]</scope>
    <source>
        <strain evidence="11">ATCC 700683 / DSM 15641 / 12-3</strain>
    </source>
</reference>
<keyword evidence="4" id="KW-1015">Disulfide bond</keyword>
<dbReference type="GO" id="GO:0004791">
    <property type="term" value="F:thioredoxin-disulfide reductase (NADPH) activity"/>
    <property type="evidence" value="ECO:0007669"/>
    <property type="project" value="UniProtKB-UniRule"/>
</dbReference>
<dbReference type="PRINTS" id="PR00469">
    <property type="entry name" value="PNDRDTASEII"/>
</dbReference>
<keyword evidence="2 7" id="KW-0274">FAD</keyword>
<name>C7MNV2_CRYCD</name>
<dbReference type="Pfam" id="PF07992">
    <property type="entry name" value="Pyr_redox_2"/>
    <property type="match status" value="1"/>
</dbReference>
<dbReference type="PANTHER" id="PTHR48105">
    <property type="entry name" value="THIOREDOXIN REDUCTASE 1-RELATED-RELATED"/>
    <property type="match status" value="1"/>
</dbReference>
<dbReference type="HOGENOM" id="CLU_031864_5_1_11"/>
<evidence type="ECO:0000313" key="11">
    <source>
        <dbReference type="Proteomes" id="UP000000954"/>
    </source>
</evidence>
<dbReference type="eggNOG" id="COG0492">
    <property type="taxonomic scope" value="Bacteria"/>
</dbReference>
<comment type="cofactor">
    <cofactor evidence="8">
        <name>FAD</name>
        <dbReference type="ChEBI" id="CHEBI:57692"/>
    </cofactor>
    <text evidence="8">Binds 1 FAD per subunit.</text>
</comment>
<dbReference type="InterPro" id="IPR036188">
    <property type="entry name" value="FAD/NAD-bd_sf"/>
</dbReference>
<dbReference type="NCBIfam" id="TIGR01292">
    <property type="entry name" value="TRX_reduct"/>
    <property type="match status" value="1"/>
</dbReference>
<evidence type="ECO:0000256" key="2">
    <source>
        <dbReference type="ARBA" id="ARBA00022827"/>
    </source>
</evidence>
<evidence type="ECO:0000256" key="5">
    <source>
        <dbReference type="ARBA" id="ARBA00023284"/>
    </source>
</evidence>
<protein>
    <recommendedName>
        <fullName evidence="7">Thioredoxin reductase</fullName>
        <ecNumber evidence="7">1.8.1.9</ecNumber>
    </recommendedName>
</protein>
<feature type="domain" description="FAD/NAD(P)-binding" evidence="9">
    <location>
        <begin position="4"/>
        <end position="292"/>
    </location>
</feature>
<comment type="similarity">
    <text evidence="7">Belongs to the class-II pyridine nucleotide-disulfide oxidoreductase family.</text>
</comment>
<dbReference type="EMBL" id="CP001682">
    <property type="protein sequence ID" value="ACU94592.1"/>
    <property type="molecule type" value="Genomic_DNA"/>
</dbReference>
<comment type="subunit">
    <text evidence="7">Homodimer.</text>
</comment>
<accession>C7MNV2</accession>
<evidence type="ECO:0000256" key="1">
    <source>
        <dbReference type="ARBA" id="ARBA00022630"/>
    </source>
</evidence>
<evidence type="ECO:0000256" key="4">
    <source>
        <dbReference type="ARBA" id="ARBA00023157"/>
    </source>
</evidence>
<dbReference type="InterPro" id="IPR008255">
    <property type="entry name" value="Pyr_nucl-diS_OxRdtase_2_AS"/>
</dbReference>
<dbReference type="EC" id="1.8.1.9" evidence="7"/>
<evidence type="ECO:0000313" key="10">
    <source>
        <dbReference type="EMBL" id="ACU94592.1"/>
    </source>
</evidence>